<gene>
    <name evidence="2" type="ORF">EVAR_42728_1</name>
</gene>
<sequence>MLRSIKSRSLVPGGLFIRGYGSDHGKRGARGAKNLRKRYGYQKDPTTENRSELRESTLFPRRRSALTSVGFLVNEFLANNVKKISNGSHTLYLN</sequence>
<evidence type="ECO:0000313" key="3">
    <source>
        <dbReference type="Proteomes" id="UP000299102"/>
    </source>
</evidence>
<proteinExistence type="predicted"/>
<protein>
    <submittedName>
        <fullName evidence="2">Uncharacterized protein</fullName>
    </submittedName>
</protein>
<comment type="caution">
    <text evidence="2">The sequence shown here is derived from an EMBL/GenBank/DDBJ whole genome shotgun (WGS) entry which is preliminary data.</text>
</comment>
<organism evidence="2 3">
    <name type="scientific">Eumeta variegata</name>
    <name type="common">Bagworm moth</name>
    <name type="synonym">Eumeta japonica</name>
    <dbReference type="NCBI Taxonomy" id="151549"/>
    <lineage>
        <taxon>Eukaryota</taxon>
        <taxon>Metazoa</taxon>
        <taxon>Ecdysozoa</taxon>
        <taxon>Arthropoda</taxon>
        <taxon>Hexapoda</taxon>
        <taxon>Insecta</taxon>
        <taxon>Pterygota</taxon>
        <taxon>Neoptera</taxon>
        <taxon>Endopterygota</taxon>
        <taxon>Lepidoptera</taxon>
        <taxon>Glossata</taxon>
        <taxon>Ditrysia</taxon>
        <taxon>Tineoidea</taxon>
        <taxon>Psychidae</taxon>
        <taxon>Oiketicinae</taxon>
        <taxon>Eumeta</taxon>
    </lineage>
</organism>
<keyword evidence="3" id="KW-1185">Reference proteome</keyword>
<evidence type="ECO:0000313" key="2">
    <source>
        <dbReference type="EMBL" id="GBP62913.1"/>
    </source>
</evidence>
<dbReference type="AlphaFoldDB" id="A0A4C1XIB4"/>
<accession>A0A4C1XIB4</accession>
<evidence type="ECO:0000256" key="1">
    <source>
        <dbReference type="SAM" id="MobiDB-lite"/>
    </source>
</evidence>
<feature type="region of interest" description="Disordered" evidence="1">
    <location>
        <begin position="13"/>
        <end position="33"/>
    </location>
</feature>
<dbReference type="EMBL" id="BGZK01000853">
    <property type="protein sequence ID" value="GBP62913.1"/>
    <property type="molecule type" value="Genomic_DNA"/>
</dbReference>
<name>A0A4C1XIB4_EUMVA</name>
<dbReference type="Proteomes" id="UP000299102">
    <property type="component" value="Unassembled WGS sequence"/>
</dbReference>
<reference evidence="2 3" key="1">
    <citation type="journal article" date="2019" name="Commun. Biol.">
        <title>The bagworm genome reveals a unique fibroin gene that provides high tensile strength.</title>
        <authorList>
            <person name="Kono N."/>
            <person name="Nakamura H."/>
            <person name="Ohtoshi R."/>
            <person name="Tomita M."/>
            <person name="Numata K."/>
            <person name="Arakawa K."/>
        </authorList>
    </citation>
    <scope>NUCLEOTIDE SEQUENCE [LARGE SCALE GENOMIC DNA]</scope>
</reference>